<protein>
    <recommendedName>
        <fullName evidence="4">Lipoprotein</fullName>
    </recommendedName>
</protein>
<sequence>MSRVTSLALGLGLLLIATSCIHKTPSPTAVQWERYNSAVKDAEVATPSEISRNLVAITPWAPDLIRNNEGAIRMVTWTDWNGYDHKEGQSLTLSRDVWVTVVPHVQSFCRECGQTGVSLALRLRQRLGLPPEDTKTRFVEFWVSPDDLFRPAPDPEVTDHEAELSFPRSSRFVTVSEDHRQWIESLRKESYGKKGYPWTRLGYTYDWGGKTEVGESEFVISKGAEVIVHSVTRTEEYCSE</sequence>
<gene>
    <name evidence="2" type="ORF">DSLASN_26860</name>
</gene>
<evidence type="ECO:0000256" key="1">
    <source>
        <dbReference type="SAM" id="SignalP"/>
    </source>
</evidence>
<dbReference type="Proteomes" id="UP001320148">
    <property type="component" value="Chromosome"/>
</dbReference>
<keyword evidence="3" id="KW-1185">Reference proteome</keyword>
<dbReference type="RefSeq" id="WP_236888482.1">
    <property type="nucleotide sequence ID" value="NZ_AP024488.1"/>
</dbReference>
<proteinExistence type="predicted"/>
<evidence type="ECO:0000313" key="3">
    <source>
        <dbReference type="Proteomes" id="UP001320148"/>
    </source>
</evidence>
<name>A0ABN6F3M9_9BACT</name>
<accession>A0ABN6F3M9</accession>
<feature type="chain" id="PRO_5045783835" description="Lipoprotein" evidence="1">
    <location>
        <begin position="23"/>
        <end position="240"/>
    </location>
</feature>
<dbReference type="PROSITE" id="PS51257">
    <property type="entry name" value="PROKAR_LIPOPROTEIN"/>
    <property type="match status" value="1"/>
</dbReference>
<keyword evidence="1" id="KW-0732">Signal</keyword>
<feature type="signal peptide" evidence="1">
    <location>
        <begin position="1"/>
        <end position="22"/>
    </location>
</feature>
<dbReference type="EMBL" id="AP024488">
    <property type="protein sequence ID" value="BCS97054.1"/>
    <property type="molecule type" value="Genomic_DNA"/>
</dbReference>
<evidence type="ECO:0000313" key="2">
    <source>
        <dbReference type="EMBL" id="BCS97054.1"/>
    </source>
</evidence>
<reference evidence="2 3" key="1">
    <citation type="submission" date="2021-02" db="EMBL/GenBank/DDBJ databases">
        <title>Complete genome of Desulfoluna sp. strain ASN36.</title>
        <authorList>
            <person name="Takahashi A."/>
            <person name="Kojima H."/>
            <person name="Fukui M."/>
        </authorList>
    </citation>
    <scope>NUCLEOTIDE SEQUENCE [LARGE SCALE GENOMIC DNA]</scope>
    <source>
        <strain evidence="2 3">ASN36</strain>
    </source>
</reference>
<evidence type="ECO:0008006" key="4">
    <source>
        <dbReference type="Google" id="ProtNLM"/>
    </source>
</evidence>
<organism evidence="2 3">
    <name type="scientific">Desulfoluna limicola</name>
    <dbReference type="NCBI Taxonomy" id="2810562"/>
    <lineage>
        <taxon>Bacteria</taxon>
        <taxon>Pseudomonadati</taxon>
        <taxon>Thermodesulfobacteriota</taxon>
        <taxon>Desulfobacteria</taxon>
        <taxon>Desulfobacterales</taxon>
        <taxon>Desulfolunaceae</taxon>
        <taxon>Desulfoluna</taxon>
    </lineage>
</organism>